<keyword evidence="8" id="KW-1185">Reference proteome</keyword>
<feature type="transmembrane region" description="Helical" evidence="5">
    <location>
        <begin position="44"/>
        <end position="66"/>
    </location>
</feature>
<dbReference type="InterPro" id="IPR004481">
    <property type="entry name" value="K/Na/Ca-exchanger"/>
</dbReference>
<feature type="transmembrane region" description="Helical" evidence="5">
    <location>
        <begin position="237"/>
        <end position="256"/>
    </location>
</feature>
<dbReference type="Pfam" id="PF01699">
    <property type="entry name" value="Na_Ca_ex"/>
    <property type="match status" value="2"/>
</dbReference>
<sequence>MSTEIIYQTLAILLGFAGLIWSADRFVASSASIAKNLGMSTMTIGLTIVSLGTSAPEVLVALSASLSDSGSLAMGNALGSNVANIALVLAITAIVAPIPIAKQLFKMEAPFLVGVTALLGLFIFNGELSRLEGLILLLLIPVFLWLVSRTQTGVEQEEIERSEGFKTFAWFIVSLAILIGSANTLVWGAKGVALTLGVSELLIGLTIVAVGTSLPELAASVASALKGHHDIALGNIIGSNIFNIIAVASIPGVVGPLAIDPDILSRDYYVMAGLTALLVIACALTLKRRGSKLGRSFGVVMLSSFCAYYYFLV</sequence>
<dbReference type="OrthoDB" id="9794225at2"/>
<evidence type="ECO:0000313" key="7">
    <source>
        <dbReference type="EMBL" id="RMA79439.1"/>
    </source>
</evidence>
<feature type="domain" description="Sodium/calcium exchanger membrane region" evidence="6">
    <location>
        <begin position="9"/>
        <end position="147"/>
    </location>
</feature>
<dbReference type="PANTHER" id="PTHR10846">
    <property type="entry name" value="SODIUM/POTASSIUM/CALCIUM EXCHANGER"/>
    <property type="match status" value="1"/>
</dbReference>
<keyword evidence="4 5" id="KW-0472">Membrane</keyword>
<keyword evidence="3 5" id="KW-1133">Transmembrane helix</keyword>
<feature type="transmembrane region" description="Helical" evidence="5">
    <location>
        <begin position="6"/>
        <end position="23"/>
    </location>
</feature>
<evidence type="ECO:0000259" key="6">
    <source>
        <dbReference type="Pfam" id="PF01699"/>
    </source>
</evidence>
<reference evidence="7 8" key="1">
    <citation type="submission" date="2018-10" db="EMBL/GenBank/DDBJ databases">
        <title>Genomic Encyclopedia of Type Strains, Phase IV (KMG-IV): sequencing the most valuable type-strain genomes for metagenomic binning, comparative biology and taxonomic classification.</title>
        <authorList>
            <person name="Goeker M."/>
        </authorList>
    </citation>
    <scope>NUCLEOTIDE SEQUENCE [LARGE SCALE GENOMIC DNA]</scope>
    <source>
        <strain evidence="7 8">DSM 25080</strain>
    </source>
</reference>
<dbReference type="Proteomes" id="UP000267187">
    <property type="component" value="Unassembled WGS sequence"/>
</dbReference>
<comment type="caution">
    <text evidence="7">The sequence shown here is derived from an EMBL/GenBank/DDBJ whole genome shotgun (WGS) entry which is preliminary data.</text>
</comment>
<feature type="transmembrane region" description="Helical" evidence="5">
    <location>
        <begin position="168"/>
        <end position="189"/>
    </location>
</feature>
<comment type="subcellular location">
    <subcellularLocation>
        <location evidence="1">Membrane</location>
        <topology evidence="1">Multi-pass membrane protein</topology>
    </subcellularLocation>
</comment>
<dbReference type="GO" id="GO:0005262">
    <property type="term" value="F:calcium channel activity"/>
    <property type="evidence" value="ECO:0007669"/>
    <property type="project" value="TreeGrafter"/>
</dbReference>
<dbReference type="PANTHER" id="PTHR10846:SF8">
    <property type="entry name" value="INNER MEMBRANE PROTEIN YRBG"/>
    <property type="match status" value="1"/>
</dbReference>
<organism evidence="7 8">
    <name type="scientific">Umboniibacter marinipuniceus</name>
    <dbReference type="NCBI Taxonomy" id="569599"/>
    <lineage>
        <taxon>Bacteria</taxon>
        <taxon>Pseudomonadati</taxon>
        <taxon>Pseudomonadota</taxon>
        <taxon>Gammaproteobacteria</taxon>
        <taxon>Cellvibrionales</taxon>
        <taxon>Cellvibrionaceae</taxon>
        <taxon>Umboniibacter</taxon>
    </lineage>
</organism>
<dbReference type="EMBL" id="REFJ01000004">
    <property type="protein sequence ID" value="RMA79439.1"/>
    <property type="molecule type" value="Genomic_DNA"/>
</dbReference>
<dbReference type="RefSeq" id="WP_121877195.1">
    <property type="nucleotide sequence ID" value="NZ_REFJ01000004.1"/>
</dbReference>
<feature type="transmembrane region" description="Helical" evidence="5">
    <location>
        <begin position="107"/>
        <end position="124"/>
    </location>
</feature>
<evidence type="ECO:0000256" key="2">
    <source>
        <dbReference type="ARBA" id="ARBA00022692"/>
    </source>
</evidence>
<accession>A0A3M0A7C4</accession>
<dbReference type="InterPro" id="IPR044880">
    <property type="entry name" value="NCX_ion-bd_dom_sf"/>
</dbReference>
<dbReference type="NCBIfam" id="TIGR00367">
    <property type="entry name" value="calcium/sodium antiporter"/>
    <property type="match status" value="1"/>
</dbReference>
<feature type="transmembrane region" description="Helical" evidence="5">
    <location>
        <begin position="201"/>
        <end position="225"/>
    </location>
</feature>
<dbReference type="GO" id="GO:0005886">
    <property type="term" value="C:plasma membrane"/>
    <property type="evidence" value="ECO:0007669"/>
    <property type="project" value="TreeGrafter"/>
</dbReference>
<keyword evidence="2 5" id="KW-0812">Transmembrane</keyword>
<gene>
    <name evidence="7" type="ORF">DFR27_1880</name>
</gene>
<evidence type="ECO:0000256" key="5">
    <source>
        <dbReference type="SAM" id="Phobius"/>
    </source>
</evidence>
<protein>
    <submittedName>
        <fullName evidence="7">Cation:H+ antiporter</fullName>
    </submittedName>
</protein>
<feature type="transmembrane region" description="Helical" evidence="5">
    <location>
        <begin position="78"/>
        <end position="100"/>
    </location>
</feature>
<feature type="domain" description="Sodium/calcium exchanger membrane region" evidence="6">
    <location>
        <begin position="167"/>
        <end position="312"/>
    </location>
</feature>
<evidence type="ECO:0000256" key="3">
    <source>
        <dbReference type="ARBA" id="ARBA00022989"/>
    </source>
</evidence>
<dbReference type="GO" id="GO:0008273">
    <property type="term" value="F:calcium, potassium:sodium antiporter activity"/>
    <property type="evidence" value="ECO:0007669"/>
    <property type="project" value="TreeGrafter"/>
</dbReference>
<dbReference type="Gene3D" id="1.20.1420.30">
    <property type="entry name" value="NCX, central ion-binding region"/>
    <property type="match status" value="1"/>
</dbReference>
<feature type="transmembrane region" description="Helical" evidence="5">
    <location>
        <begin position="293"/>
        <end position="311"/>
    </location>
</feature>
<feature type="transmembrane region" description="Helical" evidence="5">
    <location>
        <begin position="130"/>
        <end position="147"/>
    </location>
</feature>
<dbReference type="InterPro" id="IPR004837">
    <property type="entry name" value="NaCa_Exmemb"/>
</dbReference>
<dbReference type="GO" id="GO:0006874">
    <property type="term" value="P:intracellular calcium ion homeostasis"/>
    <property type="evidence" value="ECO:0007669"/>
    <property type="project" value="TreeGrafter"/>
</dbReference>
<evidence type="ECO:0000256" key="1">
    <source>
        <dbReference type="ARBA" id="ARBA00004141"/>
    </source>
</evidence>
<name>A0A3M0A7C4_9GAMM</name>
<feature type="transmembrane region" description="Helical" evidence="5">
    <location>
        <begin position="268"/>
        <end position="286"/>
    </location>
</feature>
<evidence type="ECO:0000313" key="8">
    <source>
        <dbReference type="Proteomes" id="UP000267187"/>
    </source>
</evidence>
<evidence type="ECO:0000256" key="4">
    <source>
        <dbReference type="ARBA" id="ARBA00023136"/>
    </source>
</evidence>
<dbReference type="AlphaFoldDB" id="A0A3M0A7C4"/>
<proteinExistence type="predicted"/>